<keyword evidence="2" id="KW-0472">Membrane</keyword>
<keyword evidence="4" id="KW-1185">Reference proteome</keyword>
<dbReference type="EMBL" id="AP014945">
    <property type="protein sequence ID" value="BAU22838.1"/>
    <property type="molecule type" value="Genomic_DNA"/>
</dbReference>
<keyword evidence="2" id="KW-1133">Transmembrane helix</keyword>
<dbReference type="KEGG" id="cthi:THC_0443"/>
<proteinExistence type="predicted"/>
<dbReference type="OrthoDB" id="9809440at2"/>
<reference evidence="3 4" key="1">
    <citation type="journal article" date="2016" name="Int. J. Syst. Evol. Microbiol.">
        <title>Caldimicrobium thiodismutans sp. nov., a sulfur-disproportionating bacterium isolated from a hot spring, and emended description of the genus Caldimicrobium.</title>
        <authorList>
            <person name="Kojima H."/>
            <person name="Umezawa K."/>
            <person name="Fukui M."/>
        </authorList>
    </citation>
    <scope>NUCLEOTIDE SEQUENCE [LARGE SCALE GENOMIC DNA]</scope>
    <source>
        <strain evidence="3 4">TF1</strain>
    </source>
</reference>
<dbReference type="Proteomes" id="UP000068196">
    <property type="component" value="Chromosome"/>
</dbReference>
<keyword evidence="1" id="KW-0175">Coiled coil</keyword>
<keyword evidence="2" id="KW-0812">Transmembrane</keyword>
<evidence type="ECO:0000313" key="3">
    <source>
        <dbReference type="EMBL" id="BAU22838.1"/>
    </source>
</evidence>
<name>A0A0U4N0T5_9BACT</name>
<sequence>MIIKFNLIPKEKLEIEIREKPPVFFKIYSAIFLFFIITMASLIYNIQTKIHSLDKEKKNKELILNNYKNIAKKVKSMEKENEEVKKRIETIIALKDTQGKNLRYLAEIMANTIQNQLIFSSLKLENAKASIKGLGLEMDFLAMYMQNLEQKKDIIKSVNLKNAQQKIVSDLKLVEFELEVLF</sequence>
<dbReference type="STRING" id="1653476.THC_0443"/>
<feature type="transmembrane region" description="Helical" evidence="2">
    <location>
        <begin position="27"/>
        <end position="46"/>
    </location>
</feature>
<accession>A0A0U4N0T5</accession>
<reference evidence="4" key="2">
    <citation type="journal article" date="2016" name="Int. J. Syst. Evol. Microbiol.">
        <title>Caldimicrobium thiodismutans sp. nov., a sulfur-disproportionating bacterium isolated from a hot spring.</title>
        <authorList>
            <person name="Kojima H."/>
            <person name="Umezawa K."/>
            <person name="Fukui M."/>
        </authorList>
    </citation>
    <scope>NUCLEOTIDE SEQUENCE [LARGE SCALE GENOMIC DNA]</scope>
    <source>
        <strain evidence="4">TF1</strain>
    </source>
</reference>
<evidence type="ECO:0000313" key="4">
    <source>
        <dbReference type="Proteomes" id="UP000068196"/>
    </source>
</evidence>
<evidence type="ECO:0000256" key="1">
    <source>
        <dbReference type="SAM" id="Coils"/>
    </source>
</evidence>
<gene>
    <name evidence="3" type="ORF">THC_0443</name>
</gene>
<dbReference type="InterPro" id="IPR007813">
    <property type="entry name" value="PilN"/>
</dbReference>
<dbReference type="Pfam" id="PF05137">
    <property type="entry name" value="PilN"/>
    <property type="match status" value="1"/>
</dbReference>
<protein>
    <submittedName>
        <fullName evidence="3">Uncharacterized protein</fullName>
    </submittedName>
</protein>
<evidence type="ECO:0000256" key="2">
    <source>
        <dbReference type="SAM" id="Phobius"/>
    </source>
</evidence>
<dbReference type="AlphaFoldDB" id="A0A0U4N0T5"/>
<feature type="coiled-coil region" evidence="1">
    <location>
        <begin position="60"/>
        <end position="94"/>
    </location>
</feature>
<organism evidence="3 4">
    <name type="scientific">Caldimicrobium thiodismutans</name>
    <dbReference type="NCBI Taxonomy" id="1653476"/>
    <lineage>
        <taxon>Bacteria</taxon>
        <taxon>Pseudomonadati</taxon>
        <taxon>Thermodesulfobacteriota</taxon>
        <taxon>Thermodesulfobacteria</taxon>
        <taxon>Thermodesulfobacteriales</taxon>
        <taxon>Thermodesulfobacteriaceae</taxon>
        <taxon>Caldimicrobium</taxon>
    </lineage>
</organism>